<sequence length="466" mass="53273">MKKMKWAIVSGDGLPTSGLLTIFRNVAEMAIKNGMIINNIPTDLGYSWRPDKKHFFPNGSPTSHYPGWMNVNSIKSAWQNDTDHENRLMDIKHKVAKYDSLSKSEIEDVKEDIIAVADFYESYFLNWFEENAIDWVFALNITISDAVPVSLALHRAAKKFWGNKNHGGIIFWDHDLFGSYGIYERKERLYPKVPNTLTPIPQENHYTKWIVASDILANETKNYPTKLIANMIPNILPSIDMLDFNETHSSFLTQHGIPAGSSIVLVPVRVFRVKGIEIAINVFHTLLNIYKEKKLNTPKLLIFGNMHEDPEYAHELKEQVKNLNLEIDVIFLDEVPLKTYRNESNQWCLDEIDLLVICYALSGAILFTPSVENVESVGLGPALAAIAGLPCAVTQYSAFTEFYGDEYHHIKVTPERPTEAAQELFEWMRLHALGDAEIRMLLANNKLFIQSKFPKEPWQNFICKLQ</sequence>
<dbReference type="GO" id="GO:0016740">
    <property type="term" value="F:transferase activity"/>
    <property type="evidence" value="ECO:0007669"/>
    <property type="project" value="UniProtKB-KW"/>
</dbReference>
<dbReference type="InterPro" id="IPR001296">
    <property type="entry name" value="Glyco_trans_1"/>
</dbReference>
<keyword evidence="3" id="KW-1185">Reference proteome</keyword>
<feature type="domain" description="Glycosyl transferase family 1" evidence="1">
    <location>
        <begin position="254"/>
        <end position="429"/>
    </location>
</feature>
<keyword evidence="2" id="KW-0808">Transferase</keyword>
<evidence type="ECO:0000313" key="2">
    <source>
        <dbReference type="EMBL" id="CNL40382.1"/>
    </source>
</evidence>
<organism evidence="2 3">
    <name type="scientific">Yersinia aldovae</name>
    <dbReference type="NCBI Taxonomy" id="29483"/>
    <lineage>
        <taxon>Bacteria</taxon>
        <taxon>Pseudomonadati</taxon>
        <taxon>Pseudomonadota</taxon>
        <taxon>Gammaproteobacteria</taxon>
        <taxon>Enterobacterales</taxon>
        <taxon>Yersiniaceae</taxon>
        <taxon>Yersinia</taxon>
    </lineage>
</organism>
<comment type="caution">
    <text evidence="2">The sequence shown here is derived from an EMBL/GenBank/DDBJ whole genome shotgun (WGS) entry which is preliminary data.</text>
</comment>
<dbReference type="Proteomes" id="UP000038647">
    <property type="component" value="Unassembled WGS sequence"/>
</dbReference>
<dbReference type="Gene3D" id="3.40.50.2000">
    <property type="entry name" value="Glycogen Phosphorylase B"/>
    <property type="match status" value="1"/>
</dbReference>
<dbReference type="EMBL" id="CQEH01000015">
    <property type="protein sequence ID" value="CNL40382.1"/>
    <property type="molecule type" value="Genomic_DNA"/>
</dbReference>
<name>A0ABP1YVN0_YERAL</name>
<evidence type="ECO:0000313" key="3">
    <source>
        <dbReference type="Proteomes" id="UP000038647"/>
    </source>
</evidence>
<proteinExistence type="predicted"/>
<accession>A0ABP1YVN0</accession>
<evidence type="ECO:0000259" key="1">
    <source>
        <dbReference type="Pfam" id="PF00534"/>
    </source>
</evidence>
<dbReference type="RefSeq" id="WP_049604195.1">
    <property type="nucleotide sequence ID" value="NZ_CABHQE010000005.1"/>
</dbReference>
<dbReference type="SUPFAM" id="SSF53756">
    <property type="entry name" value="UDP-Glycosyltransferase/glycogen phosphorylase"/>
    <property type="match status" value="1"/>
</dbReference>
<gene>
    <name evidence="2" type="ORF">ERS137966_03138</name>
</gene>
<protein>
    <submittedName>
        <fullName evidence="2">Glycosyl transferases group 1</fullName>
    </submittedName>
</protein>
<dbReference type="Pfam" id="PF00534">
    <property type="entry name" value="Glycos_transf_1"/>
    <property type="match status" value="1"/>
</dbReference>
<reference evidence="2 3" key="1">
    <citation type="submission" date="2015-03" db="EMBL/GenBank/DDBJ databases">
        <authorList>
            <consortium name="Pathogen Informatics"/>
            <person name="Murphy D."/>
        </authorList>
    </citation>
    <scope>NUCLEOTIDE SEQUENCE [LARGE SCALE GENOMIC DNA]</scope>
    <source>
        <strain evidence="2 3">IP08791</strain>
    </source>
</reference>